<comment type="caution">
    <text evidence="11">The sequence shown here is derived from an EMBL/GenBank/DDBJ whole genome shotgun (WGS) entry which is preliminary data.</text>
</comment>
<dbReference type="PANTHER" id="PTHR21445:SF0">
    <property type="entry name" value="APURINIC-APYRIMIDINIC ENDONUCLEASE"/>
    <property type="match status" value="1"/>
</dbReference>
<dbReference type="SUPFAM" id="SSF51658">
    <property type="entry name" value="Xylose isomerase-like"/>
    <property type="match status" value="1"/>
</dbReference>
<evidence type="ECO:0000256" key="1">
    <source>
        <dbReference type="ARBA" id="ARBA00001947"/>
    </source>
</evidence>
<dbReference type="InterPro" id="IPR001719">
    <property type="entry name" value="AP_endonuc_2"/>
</dbReference>
<comment type="similarity">
    <text evidence="2">Belongs to the AP endonuclease 2 family.</text>
</comment>
<evidence type="ECO:0000256" key="2">
    <source>
        <dbReference type="ARBA" id="ARBA00005340"/>
    </source>
</evidence>
<keyword evidence="7" id="KW-0862">Zinc</keyword>
<comment type="cofactor">
    <cofactor evidence="1">
        <name>Zn(2+)</name>
        <dbReference type="ChEBI" id="CHEBI:29105"/>
    </cofactor>
</comment>
<organism evidence="11 12">
    <name type="scientific">Boletus edulis BED1</name>
    <dbReference type="NCBI Taxonomy" id="1328754"/>
    <lineage>
        <taxon>Eukaryota</taxon>
        <taxon>Fungi</taxon>
        <taxon>Dikarya</taxon>
        <taxon>Basidiomycota</taxon>
        <taxon>Agaricomycotina</taxon>
        <taxon>Agaricomycetes</taxon>
        <taxon>Agaricomycetidae</taxon>
        <taxon>Boletales</taxon>
        <taxon>Boletineae</taxon>
        <taxon>Boletaceae</taxon>
        <taxon>Boletoideae</taxon>
        <taxon>Boletus</taxon>
    </lineage>
</organism>
<dbReference type="FunFam" id="3.20.20.150:FF:000001">
    <property type="entry name" value="Probable endonuclease 4"/>
    <property type="match status" value="1"/>
</dbReference>
<dbReference type="AlphaFoldDB" id="A0AAD4GJ71"/>
<keyword evidence="5" id="KW-0227">DNA damage</keyword>
<dbReference type="PROSITE" id="PS51432">
    <property type="entry name" value="AP_NUCLEASE_F2_4"/>
    <property type="match status" value="1"/>
</dbReference>
<dbReference type="GO" id="GO:0016853">
    <property type="term" value="F:isomerase activity"/>
    <property type="evidence" value="ECO:0007669"/>
    <property type="project" value="UniProtKB-KW"/>
</dbReference>
<keyword evidence="6" id="KW-0378">Hydrolase</keyword>
<evidence type="ECO:0000256" key="7">
    <source>
        <dbReference type="ARBA" id="ARBA00022833"/>
    </source>
</evidence>
<keyword evidence="12" id="KW-1185">Reference proteome</keyword>
<dbReference type="GO" id="GO:0005739">
    <property type="term" value="C:mitochondrion"/>
    <property type="evidence" value="ECO:0007669"/>
    <property type="project" value="TreeGrafter"/>
</dbReference>
<name>A0AAD4GJ71_BOLED</name>
<dbReference type="InterPro" id="IPR036237">
    <property type="entry name" value="Xyl_isomerase-like_sf"/>
</dbReference>
<dbReference type="PROSITE" id="PS00730">
    <property type="entry name" value="AP_NUCLEASE_F2_2"/>
    <property type="match status" value="1"/>
</dbReference>
<evidence type="ECO:0000256" key="4">
    <source>
        <dbReference type="ARBA" id="ARBA00022723"/>
    </source>
</evidence>
<dbReference type="InterPro" id="IPR018246">
    <property type="entry name" value="AP_endonuc_F2_Zn_BS"/>
</dbReference>
<dbReference type="PANTHER" id="PTHR21445">
    <property type="entry name" value="ENDONUCLEASE IV ENDODEOXYRIBONUCLEASE IV"/>
    <property type="match status" value="1"/>
</dbReference>
<reference evidence="11" key="2">
    <citation type="journal article" date="2020" name="Nat. Commun.">
        <title>Large-scale genome sequencing of mycorrhizal fungi provides insights into the early evolution of symbiotic traits.</title>
        <authorList>
            <person name="Miyauchi S."/>
            <person name="Kiss E."/>
            <person name="Kuo A."/>
            <person name="Drula E."/>
            <person name="Kohler A."/>
            <person name="Sanchez-Garcia M."/>
            <person name="Morin E."/>
            <person name="Andreopoulos B."/>
            <person name="Barry K.W."/>
            <person name="Bonito G."/>
            <person name="Buee M."/>
            <person name="Carver A."/>
            <person name="Chen C."/>
            <person name="Cichocki N."/>
            <person name="Clum A."/>
            <person name="Culley D."/>
            <person name="Crous P.W."/>
            <person name="Fauchery L."/>
            <person name="Girlanda M."/>
            <person name="Hayes R.D."/>
            <person name="Keri Z."/>
            <person name="LaButti K."/>
            <person name="Lipzen A."/>
            <person name="Lombard V."/>
            <person name="Magnuson J."/>
            <person name="Maillard F."/>
            <person name="Murat C."/>
            <person name="Nolan M."/>
            <person name="Ohm R.A."/>
            <person name="Pangilinan J."/>
            <person name="Pereira M.F."/>
            <person name="Perotto S."/>
            <person name="Peter M."/>
            <person name="Pfister S."/>
            <person name="Riley R."/>
            <person name="Sitrit Y."/>
            <person name="Stielow J.B."/>
            <person name="Szollosi G."/>
            <person name="Zifcakova L."/>
            <person name="Stursova M."/>
            <person name="Spatafora J.W."/>
            <person name="Tedersoo L."/>
            <person name="Vaario L.M."/>
            <person name="Yamada A."/>
            <person name="Yan M."/>
            <person name="Wang P."/>
            <person name="Xu J."/>
            <person name="Bruns T."/>
            <person name="Baldrian P."/>
            <person name="Vilgalys R."/>
            <person name="Dunand C."/>
            <person name="Henrissat B."/>
            <person name="Grigoriev I.V."/>
            <person name="Hibbett D."/>
            <person name="Nagy L.G."/>
            <person name="Martin F.M."/>
        </authorList>
    </citation>
    <scope>NUCLEOTIDE SEQUENCE</scope>
    <source>
        <strain evidence="11">BED1</strain>
    </source>
</reference>
<dbReference type="NCBIfam" id="NF002199">
    <property type="entry name" value="PRK01060.1-4"/>
    <property type="match status" value="1"/>
</dbReference>
<keyword evidence="4" id="KW-0479">Metal-binding</keyword>
<dbReference type="HAMAP" id="MF_00152">
    <property type="entry name" value="Nfo"/>
    <property type="match status" value="1"/>
</dbReference>
<evidence type="ECO:0000256" key="5">
    <source>
        <dbReference type="ARBA" id="ARBA00022763"/>
    </source>
</evidence>
<feature type="compositionally biased region" description="Acidic residues" evidence="9">
    <location>
        <begin position="450"/>
        <end position="459"/>
    </location>
</feature>
<keyword evidence="11" id="KW-0413">Isomerase</keyword>
<feature type="region of interest" description="Disordered" evidence="9">
    <location>
        <begin position="421"/>
        <end position="471"/>
    </location>
</feature>
<evidence type="ECO:0000256" key="3">
    <source>
        <dbReference type="ARBA" id="ARBA00021759"/>
    </source>
</evidence>
<feature type="compositionally biased region" description="Polar residues" evidence="9">
    <location>
        <begin position="65"/>
        <end position="76"/>
    </location>
</feature>
<feature type="domain" description="Xylose isomerase-like TIM barrel" evidence="10">
    <location>
        <begin position="122"/>
        <end position="380"/>
    </location>
</feature>
<evidence type="ECO:0000313" key="11">
    <source>
        <dbReference type="EMBL" id="KAF8447310.1"/>
    </source>
</evidence>
<feature type="compositionally biased region" description="Basic and acidic residues" evidence="9">
    <location>
        <begin position="461"/>
        <end position="471"/>
    </location>
</feature>
<dbReference type="GO" id="GO:0003677">
    <property type="term" value="F:DNA binding"/>
    <property type="evidence" value="ECO:0007669"/>
    <property type="project" value="InterPro"/>
</dbReference>
<dbReference type="GO" id="GO:0008270">
    <property type="term" value="F:zinc ion binding"/>
    <property type="evidence" value="ECO:0007669"/>
    <property type="project" value="InterPro"/>
</dbReference>
<dbReference type="Proteomes" id="UP001194468">
    <property type="component" value="Unassembled WGS sequence"/>
</dbReference>
<keyword evidence="8" id="KW-0234">DNA repair</keyword>
<evidence type="ECO:0000259" key="10">
    <source>
        <dbReference type="Pfam" id="PF01261"/>
    </source>
</evidence>
<dbReference type="CDD" id="cd00019">
    <property type="entry name" value="AP2Ec"/>
    <property type="match status" value="1"/>
</dbReference>
<dbReference type="Gene3D" id="3.20.20.150">
    <property type="entry name" value="Divalent-metal-dependent TIM barrel enzymes"/>
    <property type="match status" value="1"/>
</dbReference>
<dbReference type="GO" id="GO:0003906">
    <property type="term" value="F:DNA-(apurinic or apyrimidinic site) endonuclease activity"/>
    <property type="evidence" value="ECO:0007669"/>
    <property type="project" value="TreeGrafter"/>
</dbReference>
<evidence type="ECO:0000256" key="8">
    <source>
        <dbReference type="ARBA" id="ARBA00023204"/>
    </source>
</evidence>
<evidence type="ECO:0000256" key="6">
    <source>
        <dbReference type="ARBA" id="ARBA00022801"/>
    </source>
</evidence>
<feature type="region of interest" description="Disordered" evidence="9">
    <location>
        <begin position="1"/>
        <end position="96"/>
    </location>
</feature>
<dbReference type="PROSITE" id="PS00731">
    <property type="entry name" value="AP_NUCLEASE_F2_3"/>
    <property type="match status" value="1"/>
</dbReference>
<sequence>MVQTRRATQQSQLAAKGEPKHQPAGVKPLTKGDHTTRPFKRAKKEHQPDERPPSESAVVTEPNDLEQNNAVASPTKQPRKARQKKTHAIPKPSDFAPRVSSAWKVGAHVSAAGGIENTIVNAARVRANAFALFVKSQRKWSSPPLTDENVASFKARMNEFGYDPKYILPHGSYLVNLGNPDEAKREKSYECFLDDLRRCERLGLMFYNFHPGSTVGNATKEESISLIAQSLNRVHKDTSSVITVIENMSGAKNIIGSQFTELRDIIEQVDDKSRVGVCLDTCHLYAAGYDISTKAGWDETMATFDEQVGLSYLRGMHLNDSKTPLGSKKDRHENIGLGMLKLPAFLTILSDPRVQNIPLILETPTFEAMEVWECEIKVLNALSEVGATSGASGEEENFAEREDILNDMVGDIRSVIREYRDHKEKVGKKSTSGRNTSKSKARTRKRDATDVEEEDEANSSDDARSCMEHSE</sequence>
<dbReference type="NCBIfam" id="TIGR00587">
    <property type="entry name" value="nfo"/>
    <property type="match status" value="1"/>
</dbReference>
<gene>
    <name evidence="11" type="ORF">L210DRAFT_944106</name>
</gene>
<dbReference type="GO" id="GO:0008081">
    <property type="term" value="F:phosphoric diester hydrolase activity"/>
    <property type="evidence" value="ECO:0007669"/>
    <property type="project" value="TreeGrafter"/>
</dbReference>
<dbReference type="EMBL" id="WHUW01000004">
    <property type="protein sequence ID" value="KAF8447310.1"/>
    <property type="molecule type" value="Genomic_DNA"/>
</dbReference>
<accession>A0AAD4GJ71</accession>
<protein>
    <recommendedName>
        <fullName evidence="3">Apurinic-apyrimidinic endonuclease 1</fullName>
    </recommendedName>
</protein>
<feature type="compositionally biased region" description="Polar residues" evidence="9">
    <location>
        <begin position="1"/>
        <end position="13"/>
    </location>
</feature>
<dbReference type="SMART" id="SM00518">
    <property type="entry name" value="AP2Ec"/>
    <property type="match status" value="1"/>
</dbReference>
<dbReference type="Pfam" id="PF01261">
    <property type="entry name" value="AP_endonuc_2"/>
    <property type="match status" value="1"/>
</dbReference>
<feature type="compositionally biased region" description="Basic residues" evidence="9">
    <location>
        <begin position="77"/>
        <end position="88"/>
    </location>
</feature>
<dbReference type="GO" id="GO:0005634">
    <property type="term" value="C:nucleus"/>
    <property type="evidence" value="ECO:0007669"/>
    <property type="project" value="TreeGrafter"/>
</dbReference>
<evidence type="ECO:0000256" key="9">
    <source>
        <dbReference type="SAM" id="MobiDB-lite"/>
    </source>
</evidence>
<dbReference type="InterPro" id="IPR013022">
    <property type="entry name" value="Xyl_isomerase-like_TIM-brl"/>
</dbReference>
<evidence type="ECO:0000313" key="12">
    <source>
        <dbReference type="Proteomes" id="UP001194468"/>
    </source>
</evidence>
<proteinExistence type="inferred from homology"/>
<reference evidence="11" key="1">
    <citation type="submission" date="2019-10" db="EMBL/GenBank/DDBJ databases">
        <authorList>
            <consortium name="DOE Joint Genome Institute"/>
            <person name="Kuo A."/>
            <person name="Miyauchi S."/>
            <person name="Kiss E."/>
            <person name="Drula E."/>
            <person name="Kohler A."/>
            <person name="Sanchez-Garcia M."/>
            <person name="Andreopoulos B."/>
            <person name="Barry K.W."/>
            <person name="Bonito G."/>
            <person name="Buee M."/>
            <person name="Carver A."/>
            <person name="Chen C."/>
            <person name="Cichocki N."/>
            <person name="Clum A."/>
            <person name="Culley D."/>
            <person name="Crous P.W."/>
            <person name="Fauchery L."/>
            <person name="Girlanda M."/>
            <person name="Hayes R."/>
            <person name="Keri Z."/>
            <person name="LaButti K."/>
            <person name="Lipzen A."/>
            <person name="Lombard V."/>
            <person name="Magnuson J."/>
            <person name="Maillard F."/>
            <person name="Morin E."/>
            <person name="Murat C."/>
            <person name="Nolan M."/>
            <person name="Ohm R."/>
            <person name="Pangilinan J."/>
            <person name="Pereira M."/>
            <person name="Perotto S."/>
            <person name="Peter M."/>
            <person name="Riley R."/>
            <person name="Sitrit Y."/>
            <person name="Stielow B."/>
            <person name="Szollosi G."/>
            <person name="Zifcakova L."/>
            <person name="Stursova M."/>
            <person name="Spatafora J.W."/>
            <person name="Tedersoo L."/>
            <person name="Vaario L.-M."/>
            <person name="Yamada A."/>
            <person name="Yan M."/>
            <person name="Wang P."/>
            <person name="Xu J."/>
            <person name="Bruns T."/>
            <person name="Baldrian P."/>
            <person name="Vilgalys R."/>
            <person name="Henrissat B."/>
            <person name="Grigoriev I.V."/>
            <person name="Hibbett D."/>
            <person name="Nagy L.G."/>
            <person name="Martin F.M."/>
        </authorList>
    </citation>
    <scope>NUCLEOTIDE SEQUENCE</scope>
    <source>
        <strain evidence="11">BED1</strain>
    </source>
</reference>
<dbReference type="GO" id="GO:0006284">
    <property type="term" value="P:base-excision repair"/>
    <property type="evidence" value="ECO:0007669"/>
    <property type="project" value="TreeGrafter"/>
</dbReference>